<keyword evidence="2" id="KW-1133">Transmembrane helix</keyword>
<dbReference type="AlphaFoldDB" id="A0A7S0Y6J6"/>
<evidence type="ECO:0000256" key="1">
    <source>
        <dbReference type="SAM" id="MobiDB-lite"/>
    </source>
</evidence>
<feature type="transmembrane region" description="Helical" evidence="2">
    <location>
        <begin position="304"/>
        <end position="326"/>
    </location>
</feature>
<feature type="transmembrane region" description="Helical" evidence="2">
    <location>
        <begin position="31"/>
        <end position="53"/>
    </location>
</feature>
<feature type="region of interest" description="Disordered" evidence="1">
    <location>
        <begin position="358"/>
        <end position="393"/>
    </location>
</feature>
<feature type="compositionally biased region" description="Acidic residues" evidence="1">
    <location>
        <begin position="93"/>
        <end position="107"/>
    </location>
</feature>
<evidence type="ECO:0000313" key="3">
    <source>
        <dbReference type="EMBL" id="CAD8762927.1"/>
    </source>
</evidence>
<name>A0A7S0Y6J6_9STRA</name>
<dbReference type="EMBL" id="HBFL01004150">
    <property type="protein sequence ID" value="CAD8762927.1"/>
    <property type="molecule type" value="Transcribed_RNA"/>
</dbReference>
<proteinExistence type="predicted"/>
<protein>
    <submittedName>
        <fullName evidence="3">Uncharacterized protein</fullName>
    </submittedName>
</protein>
<evidence type="ECO:0000256" key="2">
    <source>
        <dbReference type="SAM" id="Phobius"/>
    </source>
</evidence>
<feature type="compositionally biased region" description="Acidic residues" evidence="1">
    <location>
        <begin position="373"/>
        <end position="393"/>
    </location>
</feature>
<reference evidence="3" key="1">
    <citation type="submission" date="2021-01" db="EMBL/GenBank/DDBJ databases">
        <authorList>
            <person name="Corre E."/>
            <person name="Pelletier E."/>
            <person name="Niang G."/>
            <person name="Scheremetjew M."/>
            <person name="Finn R."/>
            <person name="Kale V."/>
            <person name="Holt S."/>
            <person name="Cochrane G."/>
            <person name="Meng A."/>
            <person name="Brown T."/>
            <person name="Cohen L."/>
        </authorList>
    </citation>
    <scope>NUCLEOTIDE SEQUENCE</scope>
    <source>
        <strain evidence="3">UNC1205</strain>
    </source>
</reference>
<gene>
    <name evidence="3" type="ORF">PDEL1432_LOCUS2967</name>
</gene>
<organism evidence="3">
    <name type="scientific">Pseudo-nitzschia delicatissima</name>
    <dbReference type="NCBI Taxonomy" id="44447"/>
    <lineage>
        <taxon>Eukaryota</taxon>
        <taxon>Sar</taxon>
        <taxon>Stramenopiles</taxon>
        <taxon>Ochrophyta</taxon>
        <taxon>Bacillariophyta</taxon>
        <taxon>Bacillariophyceae</taxon>
        <taxon>Bacillariophycidae</taxon>
        <taxon>Bacillariales</taxon>
        <taxon>Bacillariaceae</taxon>
        <taxon>Pseudo-nitzschia</taxon>
    </lineage>
</organism>
<sequence>MAASPISPASSSICSMTERMEFPRRQHSKPLWMVCALTVLVLQIVVVAATTGVTNTGASSSRISTFGAPIKGLAFDMARSFPRGGAGLFGGIADDEDEEEDEEEKDENDIRQHPEYDKLQAYRMKQQVLLQLRATFLSEALAKRSLPIPSLKDVSTPDGKVPPKKVDWDCAMSTEADPKHCLISYEPEPGSKLVVPTELASTDKWITLAALNRLRRDDPSKVEPMWSDRYAIRSSWFGPNSRYSLLQHVGPKGVVLSTLLDGNRLSTVVGLVLLFLVVQLMPVIEILVNRFLVSSFLWSRWISWYRYVHIGLPFKLLILQTVYSYVAKGFAALVSVIKDKLVDLECQILEETIPLTMGEGSEDDFQDVTIKEEEAEAEEEEDSAWSEDEDDDE</sequence>
<keyword evidence="2" id="KW-0812">Transmembrane</keyword>
<accession>A0A7S0Y6J6</accession>
<feature type="region of interest" description="Disordered" evidence="1">
    <location>
        <begin position="88"/>
        <end position="114"/>
    </location>
</feature>
<feature type="transmembrane region" description="Helical" evidence="2">
    <location>
        <begin position="265"/>
        <end position="284"/>
    </location>
</feature>
<keyword evidence="2" id="KW-0472">Membrane</keyword>